<dbReference type="Gene3D" id="2.170.130.10">
    <property type="entry name" value="TonB-dependent receptor, plug domain"/>
    <property type="match status" value="1"/>
</dbReference>
<dbReference type="NCBIfam" id="TIGR04056">
    <property type="entry name" value="OMP_RagA_SusC"/>
    <property type="match status" value="1"/>
</dbReference>
<comment type="similarity">
    <text evidence="7">Belongs to the TonB-dependent receptor family.</text>
</comment>
<dbReference type="InterPro" id="IPR023996">
    <property type="entry name" value="TonB-dep_OMP_SusC/RagA"/>
</dbReference>
<reference evidence="9" key="2">
    <citation type="submission" date="2020-09" db="EMBL/GenBank/DDBJ databases">
        <authorList>
            <person name="Sun Q."/>
            <person name="Zhou Y."/>
        </authorList>
    </citation>
    <scope>NUCLEOTIDE SEQUENCE</scope>
    <source>
        <strain evidence="9">CGMCC 1.15290</strain>
    </source>
</reference>
<dbReference type="InterPro" id="IPR037066">
    <property type="entry name" value="Plug_dom_sf"/>
</dbReference>
<dbReference type="Pfam" id="PF07715">
    <property type="entry name" value="Plug"/>
    <property type="match status" value="1"/>
</dbReference>
<dbReference type="Pfam" id="PF13715">
    <property type="entry name" value="CarbopepD_reg_2"/>
    <property type="match status" value="1"/>
</dbReference>
<keyword evidence="2 7" id="KW-0813">Transport</keyword>
<accession>A0A917IMQ8</accession>
<dbReference type="EMBL" id="BMIB01000001">
    <property type="protein sequence ID" value="GGH59096.1"/>
    <property type="molecule type" value="Genomic_DNA"/>
</dbReference>
<evidence type="ECO:0000256" key="5">
    <source>
        <dbReference type="ARBA" id="ARBA00023136"/>
    </source>
</evidence>
<keyword evidence="4 7" id="KW-0812">Transmembrane</keyword>
<keyword evidence="10" id="KW-1185">Reference proteome</keyword>
<evidence type="ECO:0000313" key="10">
    <source>
        <dbReference type="Proteomes" id="UP000627292"/>
    </source>
</evidence>
<dbReference type="Gene3D" id="2.40.170.20">
    <property type="entry name" value="TonB-dependent receptor, beta-barrel domain"/>
    <property type="match status" value="1"/>
</dbReference>
<feature type="domain" description="TonB-dependent receptor plug" evidence="8">
    <location>
        <begin position="152"/>
        <end position="277"/>
    </location>
</feature>
<evidence type="ECO:0000256" key="2">
    <source>
        <dbReference type="ARBA" id="ARBA00022448"/>
    </source>
</evidence>
<protein>
    <submittedName>
        <fullName evidence="9">SusC/RagA family TonB-linked outer membrane protein</fullName>
    </submittedName>
</protein>
<evidence type="ECO:0000256" key="4">
    <source>
        <dbReference type="ARBA" id="ARBA00022692"/>
    </source>
</evidence>
<dbReference type="GO" id="GO:0009279">
    <property type="term" value="C:cell outer membrane"/>
    <property type="evidence" value="ECO:0007669"/>
    <property type="project" value="UniProtKB-SubCell"/>
</dbReference>
<dbReference type="InterPro" id="IPR012910">
    <property type="entry name" value="Plug_dom"/>
</dbReference>
<dbReference type="NCBIfam" id="TIGR04057">
    <property type="entry name" value="SusC_RagA_signa"/>
    <property type="match status" value="1"/>
</dbReference>
<keyword evidence="6 7" id="KW-0998">Cell outer membrane</keyword>
<evidence type="ECO:0000256" key="1">
    <source>
        <dbReference type="ARBA" id="ARBA00004571"/>
    </source>
</evidence>
<reference evidence="9" key="1">
    <citation type="journal article" date="2014" name="Int. J. Syst. Evol. Microbiol.">
        <title>Complete genome sequence of Corynebacterium casei LMG S-19264T (=DSM 44701T), isolated from a smear-ripened cheese.</title>
        <authorList>
            <consortium name="US DOE Joint Genome Institute (JGI-PGF)"/>
            <person name="Walter F."/>
            <person name="Albersmeier A."/>
            <person name="Kalinowski J."/>
            <person name="Ruckert C."/>
        </authorList>
    </citation>
    <scope>NUCLEOTIDE SEQUENCE</scope>
    <source>
        <strain evidence="9">CGMCC 1.15290</strain>
    </source>
</reference>
<dbReference type="InterPro" id="IPR023997">
    <property type="entry name" value="TonB-dep_OMP_SusC/RagA_CS"/>
</dbReference>
<evidence type="ECO:0000256" key="7">
    <source>
        <dbReference type="PROSITE-ProRule" id="PRU01360"/>
    </source>
</evidence>
<dbReference type="SUPFAM" id="SSF49464">
    <property type="entry name" value="Carboxypeptidase regulatory domain-like"/>
    <property type="match status" value="1"/>
</dbReference>
<evidence type="ECO:0000256" key="6">
    <source>
        <dbReference type="ARBA" id="ARBA00023237"/>
    </source>
</evidence>
<keyword evidence="5 7" id="KW-0472">Membrane</keyword>
<comment type="subcellular location">
    <subcellularLocation>
        <location evidence="1 7">Cell outer membrane</location>
        <topology evidence="1 7">Multi-pass membrane protein</topology>
    </subcellularLocation>
</comment>
<dbReference type="SUPFAM" id="SSF56935">
    <property type="entry name" value="Porins"/>
    <property type="match status" value="1"/>
</dbReference>
<dbReference type="Proteomes" id="UP000627292">
    <property type="component" value="Unassembled WGS sequence"/>
</dbReference>
<organism evidence="9 10">
    <name type="scientific">Filimonas zeae</name>
    <dbReference type="NCBI Taxonomy" id="1737353"/>
    <lineage>
        <taxon>Bacteria</taxon>
        <taxon>Pseudomonadati</taxon>
        <taxon>Bacteroidota</taxon>
        <taxon>Chitinophagia</taxon>
        <taxon>Chitinophagales</taxon>
        <taxon>Chitinophagaceae</taxon>
        <taxon>Filimonas</taxon>
    </lineage>
</organism>
<dbReference type="InterPro" id="IPR008969">
    <property type="entry name" value="CarboxyPept-like_regulatory"/>
</dbReference>
<gene>
    <name evidence="9" type="ORF">GCM10011379_05510</name>
</gene>
<keyword evidence="3 7" id="KW-1134">Transmembrane beta strand</keyword>
<evidence type="ECO:0000313" key="9">
    <source>
        <dbReference type="EMBL" id="GGH59096.1"/>
    </source>
</evidence>
<evidence type="ECO:0000256" key="3">
    <source>
        <dbReference type="ARBA" id="ARBA00022452"/>
    </source>
</evidence>
<dbReference type="InterPro" id="IPR039426">
    <property type="entry name" value="TonB-dep_rcpt-like"/>
</dbReference>
<proteinExistence type="inferred from homology"/>
<evidence type="ECO:0000259" key="8">
    <source>
        <dbReference type="Pfam" id="PF07715"/>
    </source>
</evidence>
<comment type="caution">
    <text evidence="9">The sequence shown here is derived from an EMBL/GenBank/DDBJ whole genome shotgun (WGS) entry which is preliminary data.</text>
</comment>
<sequence length="1095" mass="120177">MYFRVYKKYGEWIKLYQYRKHLPVIFGLLKIRHMLKRIIPKLICLLTYLLFTFTVWAQDKTITGVVSDEKGTPLSGATVAVKEGKRSVLTNDAGTFTLKLPAGAKTLVITYVGLEAKEVEVGTSVVINVTLKGVAGNLNDVVVIGYGSAKRTSVTTSISSISEKDIKNLPVAGVDQALQGKVAGVTVSNNGGQPGGGVSVRIRGITSVNGTEPLYVVDGVPILTNTTSTPQDQLGGKAGQSQQSIMATLNPNDIASIDILKDASAQAIYGSLGANGVILITTKKGKSGEGKISYDVYHGWQAVPKKLDVLNLRQFAQYYNSLIPEVAAASPGSMLPEIEELKNPAVLGEGTNWQKALFQQGHIDNHQLSFSGGQNKTTYYFSLNYFDQTGTIIGSDFKRYSSRFAIDHQVKPWLKAGITGNLSRSNQRITLTDGTETPTTIVLFNSPATPIRDAFGQFMTTSSLGNSSFGYSNGNPIATALLRDVRSVQNKAFGNIYAEINFTPYLSLRNEVNYDFQLTQNSAFQPKITNENTNQTILAPSRLREDKNSSYYWALRNYLTFNKSFGKHYVNAVVGHEAQASYYDNAWVTATNLNLNIKSINAGTIDPAGTNGNKGEWAMESYFARASYSYTDRYSISGSVRRDGSSSFGPNNRIGYFSAGSVAWTISNEAFAKQWDFVSYLKLRAGIGAVGNQNSPVQNAYSTNIRLFAISPFGAGGIPANAGNPNLSWESVVTQNLGVDASFINKRIELSVDVYNKKTTDMVLSTILPVFAGLDPNPPNTAYKEIEPPVTNAGEMTNRGIDISLTTYNFQQKDFSWRTNIIFSKYKNKLVKLNSERALLRGAEQDYTGSASVVNVTQAGGAVGTFYGYVTDGLFRNMNDLNTGTDWGLAVGPTGVYLGDIRYKDISGPKGVPDGKIGSEDVMVIGDPNPKFTYGITNTFQYKDFDFSFFLQGVQGSQIFNWTRKYTESMADAYVNQLSTVLNRYSAANPNSDMPRFNMWNNNNTRNSDRYIEDGSYLRIQNISLGYNLPKKWLNAAKVNTARLYISAQNIHTFTKYSGYDPEIGSFNKNVLTQNVDNGHYPTPKTFTIGANIQF</sequence>
<name>A0A917IMQ8_9BACT</name>
<dbReference type="InterPro" id="IPR036942">
    <property type="entry name" value="Beta-barrel_TonB_sf"/>
</dbReference>
<dbReference type="PROSITE" id="PS52016">
    <property type="entry name" value="TONB_DEPENDENT_REC_3"/>
    <property type="match status" value="1"/>
</dbReference>
<dbReference type="Gene3D" id="2.60.40.1120">
    <property type="entry name" value="Carboxypeptidase-like, regulatory domain"/>
    <property type="match status" value="1"/>
</dbReference>
<dbReference type="AlphaFoldDB" id="A0A917IMQ8"/>